<evidence type="ECO:0000313" key="2">
    <source>
        <dbReference type="EMBL" id="SFQ85112.1"/>
    </source>
</evidence>
<dbReference type="InterPro" id="IPR029058">
    <property type="entry name" value="AB_hydrolase_fold"/>
</dbReference>
<accession>A0A1I6BW01</accession>
<dbReference type="Proteomes" id="UP000242815">
    <property type="component" value="Unassembled WGS sequence"/>
</dbReference>
<evidence type="ECO:0000259" key="1">
    <source>
        <dbReference type="Pfam" id="PF12697"/>
    </source>
</evidence>
<protein>
    <submittedName>
        <fullName evidence="2">Pimeloyl-ACP methyl ester carboxylesterase</fullName>
    </submittedName>
</protein>
<sequence length="309" mass="34187">MAGYFGLGLVLLGLGIGQYWLQVRPVPSPPQITMAADIYPVGEGWILHRRVSEPRATVVVMHGLLENPLYFTRYYEDPELELIMIGATGYQLPVTSADRPEAPWDLPPAGTPGTIAADAQLLNLALEHLPGTRNVRVHGHSRGGAVILQAASERPDLFSQVEVILEAPVLPQGQPYRPSSAISRLLLPSLHLLWQRRPDMLLEQPIWGPLDDPDKRELIRAMPFNPRSSALLLTNVRDLLGWMDSSSTEIYRHVQRGAILVPGRDRVLNSAAMLDSAHQAENLQIVEVPEGSHFVLLDNPESIPPLRNP</sequence>
<dbReference type="AlphaFoldDB" id="A0A1I6BW01"/>
<dbReference type="Pfam" id="PF12697">
    <property type="entry name" value="Abhydrolase_6"/>
    <property type="match status" value="1"/>
</dbReference>
<organism evidence="2 3">
    <name type="scientific">Halopseudomonas formosensis</name>
    <dbReference type="NCBI Taxonomy" id="1002526"/>
    <lineage>
        <taxon>Bacteria</taxon>
        <taxon>Pseudomonadati</taxon>
        <taxon>Pseudomonadota</taxon>
        <taxon>Gammaproteobacteria</taxon>
        <taxon>Pseudomonadales</taxon>
        <taxon>Pseudomonadaceae</taxon>
        <taxon>Halopseudomonas</taxon>
    </lineage>
</organism>
<dbReference type="RefSeq" id="WP_177197845.1">
    <property type="nucleotide sequence ID" value="NZ_FOYD01000007.1"/>
</dbReference>
<gene>
    <name evidence="2" type="ORF">SAMN05216578_10764</name>
</gene>
<dbReference type="STRING" id="1002526.SAMN05216578_10764"/>
<dbReference type="InterPro" id="IPR000073">
    <property type="entry name" value="AB_hydrolase_1"/>
</dbReference>
<name>A0A1I6BW01_9GAMM</name>
<feature type="domain" description="AB hydrolase-1" evidence="1">
    <location>
        <begin position="86"/>
        <end position="301"/>
    </location>
</feature>
<dbReference type="SUPFAM" id="SSF53474">
    <property type="entry name" value="alpha/beta-Hydrolases"/>
    <property type="match status" value="1"/>
</dbReference>
<dbReference type="EMBL" id="FOYD01000007">
    <property type="protein sequence ID" value="SFQ85112.1"/>
    <property type="molecule type" value="Genomic_DNA"/>
</dbReference>
<reference evidence="2 3" key="1">
    <citation type="submission" date="2016-10" db="EMBL/GenBank/DDBJ databases">
        <authorList>
            <person name="de Groot N.N."/>
        </authorList>
    </citation>
    <scope>NUCLEOTIDE SEQUENCE [LARGE SCALE GENOMIC DNA]</scope>
    <source>
        <strain evidence="2 3">JCM 18415</strain>
    </source>
</reference>
<proteinExistence type="predicted"/>
<evidence type="ECO:0000313" key="3">
    <source>
        <dbReference type="Proteomes" id="UP000242815"/>
    </source>
</evidence>
<dbReference type="Gene3D" id="3.40.50.1820">
    <property type="entry name" value="alpha/beta hydrolase"/>
    <property type="match status" value="1"/>
</dbReference>